<evidence type="ECO:0000313" key="6">
    <source>
        <dbReference type="EnsemblMetazoa" id="XP_797811"/>
    </source>
</evidence>
<reference evidence="7" key="1">
    <citation type="submission" date="2015-02" db="EMBL/GenBank/DDBJ databases">
        <title>Genome sequencing for Strongylocentrotus purpuratus.</title>
        <authorList>
            <person name="Murali S."/>
            <person name="Liu Y."/>
            <person name="Vee V."/>
            <person name="English A."/>
            <person name="Wang M."/>
            <person name="Skinner E."/>
            <person name="Han Y."/>
            <person name="Muzny D.M."/>
            <person name="Worley K.C."/>
            <person name="Gibbs R.A."/>
        </authorList>
    </citation>
    <scope>NUCLEOTIDE SEQUENCE</scope>
</reference>
<dbReference type="OMA" id="NCRDSER"/>
<evidence type="ECO:0000256" key="4">
    <source>
        <dbReference type="SAM" id="MobiDB-lite"/>
    </source>
</evidence>
<feature type="compositionally biased region" description="Polar residues" evidence="4">
    <location>
        <begin position="453"/>
        <end position="473"/>
    </location>
</feature>
<dbReference type="Proteomes" id="UP000007110">
    <property type="component" value="Unassembled WGS sequence"/>
</dbReference>
<dbReference type="SMART" id="SM00248">
    <property type="entry name" value="ANK"/>
    <property type="match status" value="3"/>
</dbReference>
<dbReference type="KEGG" id="spu:593232"/>
<feature type="repeat" description="ANK" evidence="3">
    <location>
        <begin position="67"/>
        <end position="99"/>
    </location>
</feature>
<feature type="compositionally biased region" description="Low complexity" evidence="4">
    <location>
        <begin position="654"/>
        <end position="690"/>
    </location>
</feature>
<dbReference type="InterPro" id="IPR036770">
    <property type="entry name" value="Ankyrin_rpt-contain_sf"/>
</dbReference>
<dbReference type="PROSITE" id="PS50297">
    <property type="entry name" value="ANK_REP_REGION"/>
    <property type="match status" value="3"/>
</dbReference>
<dbReference type="Pfam" id="PF12796">
    <property type="entry name" value="Ank_2"/>
    <property type="match status" value="1"/>
</dbReference>
<dbReference type="PANTHER" id="PTHR24171:SF9">
    <property type="entry name" value="ANKYRIN REPEAT DOMAIN-CONTAINING PROTEIN 39"/>
    <property type="match status" value="1"/>
</dbReference>
<dbReference type="Pfam" id="PF00023">
    <property type="entry name" value="Ank"/>
    <property type="match status" value="1"/>
</dbReference>
<feature type="repeat" description="ANK" evidence="3">
    <location>
        <begin position="100"/>
        <end position="132"/>
    </location>
</feature>
<feature type="repeat" description="ANK" evidence="3">
    <location>
        <begin position="34"/>
        <end position="66"/>
    </location>
</feature>
<evidence type="ECO:0000259" key="5">
    <source>
        <dbReference type="PROSITE" id="PS50011"/>
    </source>
</evidence>
<dbReference type="PROSITE" id="PS50088">
    <property type="entry name" value="ANK_REPEAT"/>
    <property type="match status" value="3"/>
</dbReference>
<evidence type="ECO:0000313" key="7">
    <source>
        <dbReference type="Proteomes" id="UP000007110"/>
    </source>
</evidence>
<reference evidence="6" key="2">
    <citation type="submission" date="2021-01" db="UniProtKB">
        <authorList>
            <consortium name="EnsemblMetazoa"/>
        </authorList>
    </citation>
    <scope>IDENTIFICATION</scope>
</reference>
<feature type="domain" description="Protein kinase" evidence="5">
    <location>
        <begin position="772"/>
        <end position="1098"/>
    </location>
</feature>
<evidence type="ECO:0000256" key="2">
    <source>
        <dbReference type="ARBA" id="ARBA00023043"/>
    </source>
</evidence>
<dbReference type="InParanoid" id="A0A7M7RF53"/>
<dbReference type="GeneID" id="593232"/>
<feature type="compositionally biased region" description="Polar residues" evidence="4">
    <location>
        <begin position="420"/>
        <end position="430"/>
    </location>
</feature>
<dbReference type="GO" id="GO:0005524">
    <property type="term" value="F:ATP binding"/>
    <property type="evidence" value="ECO:0007669"/>
    <property type="project" value="InterPro"/>
</dbReference>
<feature type="compositionally biased region" description="Acidic residues" evidence="4">
    <location>
        <begin position="190"/>
        <end position="199"/>
    </location>
</feature>
<keyword evidence="2 3" id="KW-0040">ANK repeat</keyword>
<dbReference type="InterPro" id="IPR002110">
    <property type="entry name" value="Ankyrin_rpt"/>
</dbReference>
<feature type="region of interest" description="Disordered" evidence="4">
    <location>
        <begin position="168"/>
        <end position="199"/>
    </location>
</feature>
<feature type="region of interest" description="Disordered" evidence="4">
    <location>
        <begin position="302"/>
        <end position="321"/>
    </location>
</feature>
<feature type="compositionally biased region" description="Polar residues" evidence="4">
    <location>
        <begin position="702"/>
        <end position="711"/>
    </location>
</feature>
<dbReference type="EnsemblMetazoa" id="XM_792718">
    <property type="protein sequence ID" value="XP_797811"/>
    <property type="gene ID" value="LOC593232"/>
</dbReference>
<dbReference type="OrthoDB" id="19014at2759"/>
<dbReference type="PROSITE" id="PS50011">
    <property type="entry name" value="PROTEIN_KINASE_DOM"/>
    <property type="match status" value="1"/>
</dbReference>
<feature type="region of interest" description="Disordered" evidence="4">
    <location>
        <begin position="420"/>
        <end position="473"/>
    </location>
</feature>
<dbReference type="InterPro" id="IPR011009">
    <property type="entry name" value="Kinase-like_dom_sf"/>
</dbReference>
<dbReference type="GO" id="GO:0004672">
    <property type="term" value="F:protein kinase activity"/>
    <property type="evidence" value="ECO:0007669"/>
    <property type="project" value="InterPro"/>
</dbReference>
<feature type="region of interest" description="Disordered" evidence="4">
    <location>
        <begin position="611"/>
        <end position="711"/>
    </location>
</feature>
<proteinExistence type="predicted"/>
<organism evidence="6 7">
    <name type="scientific">Strongylocentrotus purpuratus</name>
    <name type="common">Purple sea urchin</name>
    <dbReference type="NCBI Taxonomy" id="7668"/>
    <lineage>
        <taxon>Eukaryota</taxon>
        <taxon>Metazoa</taxon>
        <taxon>Echinodermata</taxon>
        <taxon>Eleutherozoa</taxon>
        <taxon>Echinozoa</taxon>
        <taxon>Echinoidea</taxon>
        <taxon>Euechinoidea</taxon>
        <taxon>Echinacea</taxon>
        <taxon>Camarodonta</taxon>
        <taxon>Echinidea</taxon>
        <taxon>Strongylocentrotidae</taxon>
        <taxon>Strongylocentrotus</taxon>
    </lineage>
</organism>
<dbReference type="SUPFAM" id="SSF56112">
    <property type="entry name" value="Protein kinase-like (PK-like)"/>
    <property type="match status" value="1"/>
</dbReference>
<keyword evidence="7" id="KW-1185">Reference proteome</keyword>
<feature type="region of interest" description="Disordered" evidence="4">
    <location>
        <begin position="878"/>
        <end position="909"/>
    </location>
</feature>
<evidence type="ECO:0000256" key="3">
    <source>
        <dbReference type="PROSITE-ProRule" id="PRU00023"/>
    </source>
</evidence>
<protein>
    <recommendedName>
        <fullName evidence="5">Protein kinase domain-containing protein</fullName>
    </recommendedName>
</protein>
<dbReference type="Gene3D" id="1.10.510.10">
    <property type="entry name" value="Transferase(Phosphotransferase) domain 1"/>
    <property type="match status" value="1"/>
</dbReference>
<dbReference type="PANTHER" id="PTHR24171">
    <property type="entry name" value="ANKYRIN REPEAT DOMAIN-CONTAINING PROTEIN 39-RELATED"/>
    <property type="match status" value="1"/>
</dbReference>
<feature type="region of interest" description="Disordered" evidence="4">
    <location>
        <begin position="240"/>
        <end position="284"/>
    </location>
</feature>
<dbReference type="SUPFAM" id="SSF48403">
    <property type="entry name" value="Ankyrin repeat"/>
    <property type="match status" value="1"/>
</dbReference>
<keyword evidence="1" id="KW-0677">Repeat</keyword>
<evidence type="ECO:0000256" key="1">
    <source>
        <dbReference type="ARBA" id="ARBA00022737"/>
    </source>
</evidence>
<dbReference type="Gene3D" id="1.25.40.20">
    <property type="entry name" value="Ankyrin repeat-containing domain"/>
    <property type="match status" value="1"/>
</dbReference>
<dbReference type="InterPro" id="IPR000719">
    <property type="entry name" value="Prot_kinase_dom"/>
</dbReference>
<dbReference type="RefSeq" id="XP_797811.4">
    <property type="nucleotide sequence ID" value="XM_792718.5"/>
</dbReference>
<dbReference type="AlphaFoldDB" id="A0A7M7RF53"/>
<name>A0A7M7RF53_STRPU</name>
<accession>A0A7M7RF53</accession>
<sequence>MATLIEAAKTGNLTQVRRILCAGRTDINCRDSERKGTPLFWAANGGHDEIVALLLDNGANIEIPVKYGMTPLLAAVDRKHLTTTKLLLARGADVNAQSQNGDTALHLAAYRGSSHLCRLLLEFGASKTFLNNTGKTAQQGADAAGHESIFNLLAQETSHKAVCRSSSLPSAYQTDGPVEASWREPRVASESDDSPFFDNDEEWNSLQRKLSKPPLHHVMAIGRDVEVTRCYSAQQLDKVGRMSPPSNQHSVPHKKSPHHHLIDSSRPMRRGSNPEMQRECRGQGPCKHVGEAYFSRDLKQDRRWSPPLPRQHSEGAPVGQYHGFPVQRDGQLRFQESSGNGFSYKTNRQPTRQLPHHEHSIRRDISTGYNESLQNVDVTHRLSPETPRRNPEVRDVYHQQMGSSRRLGDEHIRHPGILSTAGSATANNGHSGPDNHVQWSPDILSGHRDHQKNSQGCFTISDHSNDQGSQRQRLLQDSGSAAVGYGQRTLGKNNLQNVERDIMDASGGDQNSEVRQLHSVIEKLLEDKLSLKEQNQMMGERMNRLELALDAALAADSSSEESLQTSSDSDLVQALAKKLDSNLGSGNLEQLCLKLLNDNQRLNALPVLPGRRDDYVIDSGENRGPQDYTIDGRNRPSTPSRNSDLKPESGNEYLSIRSPSERSTSSSSLSPSSESSSYDYGSGSDYGASSKKLSGDKESAQTERTSVKQPTLSMTFTRECWRSLNSSYPKVAFHSGNTASTATKVASPNRTENIKRVLQAMNENDKHLDSRGQYSTQLTDGGESESSQTVDILEKWGQTSGPGGNISAQFKCVMNDKLCILKVDNSKTFQQENNDAVEHVEETLSPSPHLLLPIHHWDVPLPGEGRFAQQLLMQLQANPSRSKESLPGSQETGHHPSKGGHGDVGLPQDAGYQPDKDVFRCLIYSSVKLTLEELFRWGIMNAEEEPTPCTDTGITRILLQLLLAVEHLHREGVVHGNIHPGCVYVTEDMRVVLGGLEKARRLDKRGGNTPLPEMASNIPEVTAGQSSDESGDTFAIAATLVKLLRSQGGSAELSNQQVTTPPDWLSRNLHNLLTEMLCSDPENRPPVKSALLRAAAMLYGPEPDEVKSEVDCEEWLISQALRLIITAPRDQSSLSPTGEQDLGDSISRLDWGLSRDFIMSVTPEQVWQLCQQHTKT</sequence>